<dbReference type="Proteomes" id="UP000789366">
    <property type="component" value="Unassembled WGS sequence"/>
</dbReference>
<comment type="caution">
    <text evidence="1">The sequence shown here is derived from an EMBL/GenBank/DDBJ whole genome shotgun (WGS) entry which is preliminary data.</text>
</comment>
<name>A0ACA9NYE6_9GLOM</name>
<gene>
    <name evidence="1" type="ORF">SPELUC_LOCUS9886</name>
</gene>
<sequence>TVQDTIQRNVDSVKSFSEACANAADGMNTANTSYLTNFNNKYDVSKEDLLALENENRLARVDTIEDSIYTQLDECKDAFESKIISLDTFASAAVKETSELQKQYAQSFNSFATDVTQGYSEFQSQFIRTRVDSENMTKNVFDLNQANVNATSGLYINFANQVQRSREETNSLSEKFNDSDTKIRTPTTKRTHFLNITNLP</sequence>
<reference evidence="1" key="1">
    <citation type="submission" date="2021-06" db="EMBL/GenBank/DDBJ databases">
        <authorList>
            <person name="Kallberg Y."/>
            <person name="Tangrot J."/>
            <person name="Rosling A."/>
        </authorList>
    </citation>
    <scope>NUCLEOTIDE SEQUENCE</scope>
    <source>
        <strain evidence="1">28 12/20/2015</strain>
    </source>
</reference>
<organism evidence="1 2">
    <name type="scientific">Cetraspora pellucida</name>
    <dbReference type="NCBI Taxonomy" id="1433469"/>
    <lineage>
        <taxon>Eukaryota</taxon>
        <taxon>Fungi</taxon>
        <taxon>Fungi incertae sedis</taxon>
        <taxon>Mucoromycota</taxon>
        <taxon>Glomeromycotina</taxon>
        <taxon>Glomeromycetes</taxon>
        <taxon>Diversisporales</taxon>
        <taxon>Gigasporaceae</taxon>
        <taxon>Cetraspora</taxon>
    </lineage>
</organism>
<dbReference type="EMBL" id="CAJVPW010017219">
    <property type="protein sequence ID" value="CAG8675525.1"/>
    <property type="molecule type" value="Genomic_DNA"/>
</dbReference>
<accession>A0ACA9NYE6</accession>
<evidence type="ECO:0000313" key="2">
    <source>
        <dbReference type="Proteomes" id="UP000789366"/>
    </source>
</evidence>
<feature type="non-terminal residue" evidence="1">
    <location>
        <position position="1"/>
    </location>
</feature>
<proteinExistence type="predicted"/>
<evidence type="ECO:0000313" key="1">
    <source>
        <dbReference type="EMBL" id="CAG8675525.1"/>
    </source>
</evidence>
<keyword evidence="2" id="KW-1185">Reference proteome</keyword>
<protein>
    <submittedName>
        <fullName evidence="1">11611_t:CDS:1</fullName>
    </submittedName>
</protein>